<evidence type="ECO:0000256" key="1">
    <source>
        <dbReference type="ARBA" id="ARBA00004604"/>
    </source>
</evidence>
<feature type="compositionally biased region" description="Basic residues" evidence="5">
    <location>
        <begin position="163"/>
        <end position="199"/>
    </location>
</feature>
<feature type="region of interest" description="Disordered" evidence="5">
    <location>
        <begin position="1"/>
        <end position="22"/>
    </location>
</feature>
<keyword evidence="4" id="KW-0539">Nucleus</keyword>
<sequence length="199" mass="22736">MEDNGEQQRKLGKHVPKRALRNKSLIITFDENDRREFVTGFHKRKKQRRKLAEQQQQIKEREKRLADRKRRRLAIKLAAGEITEVPDENPKPSSAGDISEQEDDGGDSNHVSIVNGTLTYEDGDITTIVNTCELNSENEDVETSNPNVFPNPKSKIKIPIPAKKNKSFKKVKKGKKINKKKVLKKGTSRRLGNKGKDKR</sequence>
<dbReference type="InterPro" id="IPR019186">
    <property type="entry name" value="Nucleolar_protein_12"/>
</dbReference>
<evidence type="ECO:0000256" key="2">
    <source>
        <dbReference type="ARBA" id="ARBA00007175"/>
    </source>
</evidence>
<accession>A9NV10</accession>
<evidence type="ECO:0000313" key="6">
    <source>
        <dbReference type="EMBL" id="ABK24471.1"/>
    </source>
</evidence>
<feature type="region of interest" description="Disordered" evidence="5">
    <location>
        <begin position="40"/>
        <end position="112"/>
    </location>
</feature>
<feature type="compositionally biased region" description="Low complexity" evidence="5">
    <location>
        <begin position="150"/>
        <end position="162"/>
    </location>
</feature>
<evidence type="ECO:0008006" key="7">
    <source>
        <dbReference type="Google" id="ProtNLM"/>
    </source>
</evidence>
<reference evidence="6" key="1">
    <citation type="journal article" date="2008" name="BMC Genomics">
        <title>A conifer genomics resource of 200,000 spruce (Picea spp.) ESTs and 6,464 high-quality, sequence-finished full-length cDNAs for Sitka spruce (Picea sitchensis).</title>
        <authorList>
            <person name="Ralph S.G."/>
            <person name="Chun H.J."/>
            <person name="Kolosova N."/>
            <person name="Cooper D."/>
            <person name="Oddy C."/>
            <person name="Ritland C.E."/>
            <person name="Kirkpatrick R."/>
            <person name="Moore R."/>
            <person name="Barber S."/>
            <person name="Holt R.A."/>
            <person name="Jones S.J."/>
            <person name="Marra M.A."/>
            <person name="Douglas C.J."/>
            <person name="Ritland K."/>
            <person name="Bohlmann J."/>
        </authorList>
    </citation>
    <scope>NUCLEOTIDE SEQUENCE</scope>
    <source>
        <tissue evidence="6">Bark</tissue>
    </source>
</reference>
<dbReference type="PANTHER" id="PTHR14577">
    <property type="entry name" value="NUCLEOLAR PROTEIN 12"/>
    <property type="match status" value="1"/>
</dbReference>
<organism evidence="6">
    <name type="scientific">Picea sitchensis</name>
    <name type="common">Sitka spruce</name>
    <name type="synonym">Pinus sitchensis</name>
    <dbReference type="NCBI Taxonomy" id="3332"/>
    <lineage>
        <taxon>Eukaryota</taxon>
        <taxon>Viridiplantae</taxon>
        <taxon>Streptophyta</taxon>
        <taxon>Embryophyta</taxon>
        <taxon>Tracheophyta</taxon>
        <taxon>Spermatophyta</taxon>
        <taxon>Pinopsida</taxon>
        <taxon>Pinidae</taxon>
        <taxon>Conifers I</taxon>
        <taxon>Pinales</taxon>
        <taxon>Pinaceae</taxon>
        <taxon>Picea</taxon>
    </lineage>
</organism>
<evidence type="ECO:0000256" key="3">
    <source>
        <dbReference type="ARBA" id="ARBA00023054"/>
    </source>
</evidence>
<dbReference type="OMA" id="MYDNGDM"/>
<dbReference type="PANTHER" id="PTHR14577:SF0">
    <property type="entry name" value="NUCLEOLAR PROTEIN 12"/>
    <property type="match status" value="1"/>
</dbReference>
<protein>
    <recommendedName>
        <fullName evidence="7">Nucleolar protein 12</fullName>
    </recommendedName>
</protein>
<evidence type="ECO:0000256" key="4">
    <source>
        <dbReference type="ARBA" id="ARBA00023242"/>
    </source>
</evidence>
<dbReference type="GO" id="GO:0005730">
    <property type="term" value="C:nucleolus"/>
    <property type="evidence" value="ECO:0007669"/>
    <property type="project" value="UniProtKB-SubCell"/>
</dbReference>
<evidence type="ECO:0000256" key="5">
    <source>
        <dbReference type="SAM" id="MobiDB-lite"/>
    </source>
</evidence>
<dbReference type="Pfam" id="PF09805">
    <property type="entry name" value="Nop25"/>
    <property type="match status" value="1"/>
</dbReference>
<feature type="compositionally biased region" description="Basic residues" evidence="5">
    <location>
        <begin position="10"/>
        <end position="21"/>
    </location>
</feature>
<name>A9NV10_PICSI</name>
<proteinExistence type="evidence at transcript level"/>
<dbReference type="GO" id="GO:0019843">
    <property type="term" value="F:rRNA binding"/>
    <property type="evidence" value="ECO:0007669"/>
    <property type="project" value="TreeGrafter"/>
</dbReference>
<comment type="similarity">
    <text evidence="2">Belongs to the RRP17 family.</text>
</comment>
<keyword evidence="3" id="KW-0175">Coiled coil</keyword>
<dbReference type="EMBL" id="EF085164">
    <property type="protein sequence ID" value="ABK24471.1"/>
    <property type="molecule type" value="mRNA"/>
</dbReference>
<feature type="region of interest" description="Disordered" evidence="5">
    <location>
        <begin position="137"/>
        <end position="199"/>
    </location>
</feature>
<dbReference type="AlphaFoldDB" id="A9NV10"/>
<comment type="subcellular location">
    <subcellularLocation>
        <location evidence="1">Nucleus</location>
        <location evidence="1">Nucleolus</location>
    </subcellularLocation>
</comment>